<dbReference type="CDD" id="cd06171">
    <property type="entry name" value="Sigma70_r4"/>
    <property type="match status" value="1"/>
</dbReference>
<dbReference type="GO" id="GO:0016987">
    <property type="term" value="F:sigma factor activity"/>
    <property type="evidence" value="ECO:0007669"/>
    <property type="project" value="UniProtKB-KW"/>
</dbReference>
<dbReference type="Gene3D" id="1.10.1740.10">
    <property type="match status" value="1"/>
</dbReference>
<reference evidence="7 8" key="1">
    <citation type="submission" date="2021-01" db="EMBL/GenBank/DDBJ databases">
        <title>Whole genome shotgun sequence of Catellatospora chokoriensis NBRC 107358.</title>
        <authorList>
            <person name="Komaki H."/>
            <person name="Tamura T."/>
        </authorList>
    </citation>
    <scope>NUCLEOTIDE SEQUENCE [LARGE SCALE GENOMIC DNA]</scope>
    <source>
        <strain evidence="7 8">NBRC 107358</strain>
    </source>
</reference>
<comment type="caution">
    <text evidence="7">The sequence shown here is derived from an EMBL/GenBank/DDBJ whole genome shotgun (WGS) entry which is preliminary data.</text>
</comment>
<dbReference type="EMBL" id="BONG01000043">
    <property type="protein sequence ID" value="GIF92255.1"/>
    <property type="molecule type" value="Genomic_DNA"/>
</dbReference>
<dbReference type="SUPFAM" id="SSF88659">
    <property type="entry name" value="Sigma3 and sigma4 domains of RNA polymerase sigma factors"/>
    <property type="match status" value="1"/>
</dbReference>
<name>A0A8J3NVG4_9ACTN</name>
<dbReference type="GO" id="GO:0006352">
    <property type="term" value="P:DNA-templated transcription initiation"/>
    <property type="evidence" value="ECO:0007669"/>
    <property type="project" value="InterPro"/>
</dbReference>
<keyword evidence="4" id="KW-0238">DNA-binding</keyword>
<gene>
    <name evidence="7" type="ORF">Cch02nite_56990</name>
</gene>
<evidence type="ECO:0000313" key="7">
    <source>
        <dbReference type="EMBL" id="GIF92255.1"/>
    </source>
</evidence>
<accession>A0A8J3NVG4</accession>
<comment type="similarity">
    <text evidence="1">Belongs to the sigma-70 factor family. ECF subfamily.</text>
</comment>
<protein>
    <recommendedName>
        <fullName evidence="6">HTH luxR-type domain-containing protein</fullName>
    </recommendedName>
</protein>
<evidence type="ECO:0000313" key="8">
    <source>
        <dbReference type="Proteomes" id="UP000619293"/>
    </source>
</evidence>
<dbReference type="AlphaFoldDB" id="A0A8J3NVG4"/>
<dbReference type="Pfam" id="PF04542">
    <property type="entry name" value="Sigma70_r2"/>
    <property type="match status" value="1"/>
</dbReference>
<proteinExistence type="inferred from homology"/>
<dbReference type="Gene3D" id="1.10.10.10">
    <property type="entry name" value="Winged helix-like DNA-binding domain superfamily/Winged helix DNA-binding domain"/>
    <property type="match status" value="1"/>
</dbReference>
<dbReference type="InterPro" id="IPR014284">
    <property type="entry name" value="RNA_pol_sigma-70_dom"/>
</dbReference>
<keyword evidence="2" id="KW-0805">Transcription regulation</keyword>
<dbReference type="PANTHER" id="PTHR43133">
    <property type="entry name" value="RNA POLYMERASE ECF-TYPE SIGMA FACTO"/>
    <property type="match status" value="1"/>
</dbReference>
<keyword evidence="5" id="KW-0804">Transcription</keyword>
<evidence type="ECO:0000259" key="6">
    <source>
        <dbReference type="SMART" id="SM00421"/>
    </source>
</evidence>
<dbReference type="InterPro" id="IPR013249">
    <property type="entry name" value="RNA_pol_sigma70_r4_t2"/>
</dbReference>
<dbReference type="Proteomes" id="UP000619293">
    <property type="component" value="Unassembled WGS sequence"/>
</dbReference>
<dbReference type="SMART" id="SM00421">
    <property type="entry name" value="HTH_LUXR"/>
    <property type="match status" value="1"/>
</dbReference>
<feature type="domain" description="HTH luxR-type" evidence="6">
    <location>
        <begin position="145"/>
        <end position="203"/>
    </location>
</feature>
<dbReference type="InterPro" id="IPR036388">
    <property type="entry name" value="WH-like_DNA-bd_sf"/>
</dbReference>
<evidence type="ECO:0000256" key="4">
    <source>
        <dbReference type="ARBA" id="ARBA00023125"/>
    </source>
</evidence>
<evidence type="ECO:0000256" key="5">
    <source>
        <dbReference type="ARBA" id="ARBA00023163"/>
    </source>
</evidence>
<dbReference type="InterPro" id="IPR000792">
    <property type="entry name" value="Tscrpt_reg_LuxR_C"/>
</dbReference>
<dbReference type="Pfam" id="PF08281">
    <property type="entry name" value="Sigma70_r4_2"/>
    <property type="match status" value="1"/>
</dbReference>
<organism evidence="7 8">
    <name type="scientific">Catellatospora chokoriensis</name>
    <dbReference type="NCBI Taxonomy" id="310353"/>
    <lineage>
        <taxon>Bacteria</taxon>
        <taxon>Bacillati</taxon>
        <taxon>Actinomycetota</taxon>
        <taxon>Actinomycetes</taxon>
        <taxon>Micromonosporales</taxon>
        <taxon>Micromonosporaceae</taxon>
        <taxon>Catellatospora</taxon>
    </lineage>
</organism>
<sequence>MAAAAVVGEQAFVTGSLYGSVKVAGSLRRIAVASEPALTIMKETVDDFADFFRARRDLAYRTVFVAIGDRAGAEDAVAEAFARAYQHWASVRAHPHPTAWVIRTALNVSRSWWRRRRKEFLTAEGPEPGAAPDVDVLDDALAAAVMTLSRRQREVVALRILADMDADETGRLLGITPATVHVHLHRALAALRGALGEQAAISMEARR</sequence>
<keyword evidence="8" id="KW-1185">Reference proteome</keyword>
<evidence type="ECO:0000256" key="2">
    <source>
        <dbReference type="ARBA" id="ARBA00023015"/>
    </source>
</evidence>
<dbReference type="InterPro" id="IPR013325">
    <property type="entry name" value="RNA_pol_sigma_r2"/>
</dbReference>
<evidence type="ECO:0000256" key="3">
    <source>
        <dbReference type="ARBA" id="ARBA00023082"/>
    </source>
</evidence>
<dbReference type="NCBIfam" id="TIGR02937">
    <property type="entry name" value="sigma70-ECF"/>
    <property type="match status" value="1"/>
</dbReference>
<evidence type="ECO:0000256" key="1">
    <source>
        <dbReference type="ARBA" id="ARBA00010641"/>
    </source>
</evidence>
<dbReference type="InterPro" id="IPR007627">
    <property type="entry name" value="RNA_pol_sigma70_r2"/>
</dbReference>
<dbReference type="InterPro" id="IPR039425">
    <property type="entry name" value="RNA_pol_sigma-70-like"/>
</dbReference>
<dbReference type="SUPFAM" id="SSF88946">
    <property type="entry name" value="Sigma2 domain of RNA polymerase sigma factors"/>
    <property type="match status" value="1"/>
</dbReference>
<dbReference type="PANTHER" id="PTHR43133:SF50">
    <property type="entry name" value="ECF RNA POLYMERASE SIGMA FACTOR SIGM"/>
    <property type="match status" value="1"/>
</dbReference>
<dbReference type="InterPro" id="IPR013324">
    <property type="entry name" value="RNA_pol_sigma_r3/r4-like"/>
</dbReference>
<keyword evidence="3" id="KW-0731">Sigma factor</keyword>
<dbReference type="GO" id="GO:0003677">
    <property type="term" value="F:DNA binding"/>
    <property type="evidence" value="ECO:0007669"/>
    <property type="project" value="UniProtKB-KW"/>
</dbReference>